<dbReference type="EMBL" id="SRPG01000130">
    <property type="protein sequence ID" value="TGN57478.1"/>
    <property type="molecule type" value="Genomic_DNA"/>
</dbReference>
<gene>
    <name evidence="3" type="ORF">E4L95_13350</name>
</gene>
<proteinExistence type="predicted"/>
<reference evidence="3 4" key="1">
    <citation type="submission" date="2019-03" db="EMBL/GenBank/DDBJ databases">
        <authorList>
            <person name="Li J."/>
        </authorList>
    </citation>
    <scope>NUCLEOTIDE SEQUENCE [LARGE SCALE GENOMIC DNA]</scope>
    <source>
        <strain evidence="3 4">3058</strain>
    </source>
</reference>
<evidence type="ECO:0000259" key="2">
    <source>
        <dbReference type="SMART" id="SM00829"/>
    </source>
</evidence>
<dbReference type="Gene3D" id="3.90.180.10">
    <property type="entry name" value="Medium-chain alcohol dehydrogenases, catalytic domain"/>
    <property type="match status" value="1"/>
</dbReference>
<dbReference type="SUPFAM" id="SSF51735">
    <property type="entry name" value="NAD(P)-binding Rossmann-fold domains"/>
    <property type="match status" value="1"/>
</dbReference>
<accession>A0A4Z1C7Z7</accession>
<dbReference type="RefSeq" id="WP_135818038.1">
    <property type="nucleotide sequence ID" value="NZ_SRPG01000130.1"/>
</dbReference>
<dbReference type="Proteomes" id="UP000297972">
    <property type="component" value="Unassembled WGS sequence"/>
</dbReference>
<dbReference type="InterPro" id="IPR013154">
    <property type="entry name" value="ADH-like_N"/>
</dbReference>
<evidence type="ECO:0000313" key="3">
    <source>
        <dbReference type="EMBL" id="TGN57478.1"/>
    </source>
</evidence>
<dbReference type="PANTHER" id="PTHR44154">
    <property type="entry name" value="QUINONE OXIDOREDUCTASE"/>
    <property type="match status" value="1"/>
</dbReference>
<keyword evidence="1" id="KW-0521">NADP</keyword>
<dbReference type="GO" id="GO:0016491">
    <property type="term" value="F:oxidoreductase activity"/>
    <property type="evidence" value="ECO:0007669"/>
    <property type="project" value="InterPro"/>
</dbReference>
<comment type="caution">
    <text evidence="3">The sequence shown here is derived from an EMBL/GenBank/DDBJ whole genome shotgun (WGS) entry which is preliminary data.</text>
</comment>
<dbReference type="InterPro" id="IPR036291">
    <property type="entry name" value="NAD(P)-bd_dom_sf"/>
</dbReference>
<dbReference type="InterPro" id="IPR011032">
    <property type="entry name" value="GroES-like_sf"/>
</dbReference>
<keyword evidence="4" id="KW-1185">Reference proteome</keyword>
<dbReference type="PANTHER" id="PTHR44154:SF1">
    <property type="entry name" value="QUINONE OXIDOREDUCTASE"/>
    <property type="match status" value="1"/>
</dbReference>
<dbReference type="InterPro" id="IPR013149">
    <property type="entry name" value="ADH-like_C"/>
</dbReference>
<feature type="domain" description="Enoyl reductase (ER)" evidence="2">
    <location>
        <begin position="12"/>
        <end position="325"/>
    </location>
</feature>
<dbReference type="CDD" id="cd08253">
    <property type="entry name" value="zeta_crystallin"/>
    <property type="match status" value="1"/>
</dbReference>
<protein>
    <submittedName>
        <fullName evidence="3">NADPH:quinone reductase</fullName>
    </submittedName>
</protein>
<dbReference type="AlphaFoldDB" id="A0A4Z1C7Z7"/>
<dbReference type="SUPFAM" id="SSF50129">
    <property type="entry name" value="GroES-like"/>
    <property type="match status" value="1"/>
</dbReference>
<name>A0A4Z1C7Z7_9RHOB</name>
<dbReference type="Pfam" id="PF00107">
    <property type="entry name" value="ADH_zinc_N"/>
    <property type="match status" value="1"/>
</dbReference>
<dbReference type="InterPro" id="IPR020843">
    <property type="entry name" value="ER"/>
</dbReference>
<evidence type="ECO:0000256" key="1">
    <source>
        <dbReference type="ARBA" id="ARBA00022857"/>
    </source>
</evidence>
<dbReference type="Gene3D" id="3.40.50.720">
    <property type="entry name" value="NAD(P)-binding Rossmann-like Domain"/>
    <property type="match status" value="1"/>
</dbReference>
<sequence>MKAAWYTEKGPARDVLQIGELPTPTPAPGEVLIRVRASGVNPSDIKGRGGTGATAFPQVVPNQDGSGEIFAVGSPELSSRVGERVWFYESQLGRWNGSAAEFTTLPAYKAVHLPDDVTFEEGACLGVPALTAWRCVFADGSVAGKNVLVSGGAGAVGRYAIQFAKNGGARVIATVGNAESAVAAAAAGADLVLNRHEDDLPAAIAKFTGDGDGRGVDRVVEVAFAANLDLIVKTISPNGVVATYSSDADAEPKIPFWPLVMLHVTVRFVLVYAMPKDAHLEGAKAINTALQANQLTHQIGRILPLESIVEAHEAVERGEMGKTIIIMP</sequence>
<dbReference type="InterPro" id="IPR051603">
    <property type="entry name" value="Zinc-ADH_QOR/CCCR"/>
</dbReference>
<dbReference type="SMART" id="SM00829">
    <property type="entry name" value="PKS_ER"/>
    <property type="match status" value="1"/>
</dbReference>
<organism evidence="3 4">
    <name type="scientific">Paracoccus liaowanqingii</name>
    <dbReference type="NCBI Taxonomy" id="2560053"/>
    <lineage>
        <taxon>Bacteria</taxon>
        <taxon>Pseudomonadati</taxon>
        <taxon>Pseudomonadota</taxon>
        <taxon>Alphaproteobacteria</taxon>
        <taxon>Rhodobacterales</taxon>
        <taxon>Paracoccaceae</taxon>
        <taxon>Paracoccus</taxon>
    </lineage>
</organism>
<evidence type="ECO:0000313" key="4">
    <source>
        <dbReference type="Proteomes" id="UP000297972"/>
    </source>
</evidence>
<dbReference type="OrthoDB" id="9788224at2"/>
<dbReference type="Pfam" id="PF08240">
    <property type="entry name" value="ADH_N"/>
    <property type="match status" value="1"/>
</dbReference>